<dbReference type="Pfam" id="PF00413">
    <property type="entry name" value="Peptidase_M10"/>
    <property type="match status" value="1"/>
</dbReference>
<dbReference type="GO" id="GO:0008270">
    <property type="term" value="F:zinc ion binding"/>
    <property type="evidence" value="ECO:0007669"/>
    <property type="project" value="InterPro"/>
</dbReference>
<keyword evidence="5" id="KW-0472">Membrane</keyword>
<dbReference type="OrthoDB" id="9634at2157"/>
<dbReference type="SMART" id="SM00235">
    <property type="entry name" value="ZnMc"/>
    <property type="match status" value="1"/>
</dbReference>
<feature type="domain" description="Peptidase metallopeptidase" evidence="6">
    <location>
        <begin position="35"/>
        <end position="193"/>
    </location>
</feature>
<evidence type="ECO:0000256" key="2">
    <source>
        <dbReference type="ARBA" id="ARBA00022723"/>
    </source>
</evidence>
<keyword evidence="5" id="KW-1133">Transmembrane helix</keyword>
<keyword evidence="5" id="KW-0812">Transmembrane</keyword>
<accession>A0A7Z7FDC4</accession>
<proteinExistence type="predicted"/>
<gene>
    <name evidence="7" type="ORF">SAMN04488589_2216</name>
</gene>
<dbReference type="InterPro" id="IPR021190">
    <property type="entry name" value="Pept_M10A"/>
</dbReference>
<dbReference type="InterPro" id="IPR006026">
    <property type="entry name" value="Peptidase_Metallo"/>
</dbReference>
<dbReference type="GO" id="GO:0004222">
    <property type="term" value="F:metalloendopeptidase activity"/>
    <property type="evidence" value="ECO:0007669"/>
    <property type="project" value="InterPro"/>
</dbReference>
<evidence type="ECO:0000256" key="5">
    <source>
        <dbReference type="SAM" id="Phobius"/>
    </source>
</evidence>
<dbReference type="GO" id="GO:0006508">
    <property type="term" value="P:proteolysis"/>
    <property type="evidence" value="ECO:0007669"/>
    <property type="project" value="UniProtKB-KW"/>
</dbReference>
<dbReference type="EMBL" id="FNCA01000007">
    <property type="protein sequence ID" value="SDG11940.1"/>
    <property type="molecule type" value="Genomic_DNA"/>
</dbReference>
<evidence type="ECO:0000256" key="4">
    <source>
        <dbReference type="ARBA" id="ARBA00022833"/>
    </source>
</evidence>
<keyword evidence="8" id="KW-1185">Reference proteome</keyword>
<evidence type="ECO:0000256" key="3">
    <source>
        <dbReference type="ARBA" id="ARBA00022801"/>
    </source>
</evidence>
<dbReference type="GO" id="GO:0031012">
    <property type="term" value="C:extracellular matrix"/>
    <property type="evidence" value="ECO:0007669"/>
    <property type="project" value="InterPro"/>
</dbReference>
<dbReference type="Gene3D" id="3.40.390.10">
    <property type="entry name" value="Collagenase (Catalytic Domain)"/>
    <property type="match status" value="1"/>
</dbReference>
<dbReference type="SUPFAM" id="SSF55486">
    <property type="entry name" value="Metalloproteases ('zincins'), catalytic domain"/>
    <property type="match status" value="1"/>
</dbReference>
<name>A0A7Z7FDC4_9EURY</name>
<organism evidence="7 8">
    <name type="scientific">Methanolobus vulcani</name>
    <dbReference type="NCBI Taxonomy" id="38026"/>
    <lineage>
        <taxon>Archaea</taxon>
        <taxon>Methanobacteriati</taxon>
        <taxon>Methanobacteriota</taxon>
        <taxon>Stenosarchaea group</taxon>
        <taxon>Methanomicrobia</taxon>
        <taxon>Methanosarcinales</taxon>
        <taxon>Methanosarcinaceae</taxon>
        <taxon>Methanolobus</taxon>
    </lineage>
</organism>
<evidence type="ECO:0000313" key="8">
    <source>
        <dbReference type="Proteomes" id="UP000199259"/>
    </source>
</evidence>
<reference evidence="7 8" key="1">
    <citation type="submission" date="2016-10" db="EMBL/GenBank/DDBJ databases">
        <authorList>
            <person name="Varghese N."/>
            <person name="Submissions S."/>
        </authorList>
    </citation>
    <scope>NUCLEOTIDE SEQUENCE [LARGE SCALE GENOMIC DNA]</scope>
    <source>
        <strain evidence="7 8">PL 12/M</strain>
    </source>
</reference>
<keyword evidence="1 7" id="KW-0645">Protease</keyword>
<protein>
    <submittedName>
        <fullName evidence="7">Predicted Zn-dependent protease</fullName>
    </submittedName>
</protein>
<sequence>MSRTNLIIKVLIVIVLLALAFEGMRHTDYNEPAIVSQPWDHSPITVYIDDTDVPEHYSPSYKEDVLSALEYWEKGGNGQLGFQPEFQIVDTDNADILIMWVDNLEKDAGSANGIAGFTRPYIVSGKFERVDIVLEAGNYEGYAWRQYGDSSMEDIAAHEIGHALGLGHSDDRSDIMYPKYDRRDNLDPLLFNSTRYVLLALLIGAVFIVSYHGTGWLRYRKQRRKLEKDVFSDPDGESKNE</sequence>
<keyword evidence="4" id="KW-0862">Zinc</keyword>
<dbReference type="InterPro" id="IPR001818">
    <property type="entry name" value="Pept_M10_metallopeptidase"/>
</dbReference>
<evidence type="ECO:0000256" key="1">
    <source>
        <dbReference type="ARBA" id="ARBA00022670"/>
    </source>
</evidence>
<comment type="caution">
    <text evidence="7">The sequence shown here is derived from an EMBL/GenBank/DDBJ whole genome shotgun (WGS) entry which is preliminary data.</text>
</comment>
<dbReference type="CDD" id="cd04279">
    <property type="entry name" value="ZnMc_MMP_like_1"/>
    <property type="match status" value="1"/>
</dbReference>
<feature type="transmembrane region" description="Helical" evidence="5">
    <location>
        <begin position="196"/>
        <end position="217"/>
    </location>
</feature>
<dbReference type="RefSeq" id="WP_091710500.1">
    <property type="nucleotide sequence ID" value="NZ_FNCA01000007.1"/>
</dbReference>
<dbReference type="AlphaFoldDB" id="A0A7Z7FDC4"/>
<evidence type="ECO:0000259" key="6">
    <source>
        <dbReference type="SMART" id="SM00235"/>
    </source>
</evidence>
<dbReference type="Proteomes" id="UP000199259">
    <property type="component" value="Unassembled WGS sequence"/>
</dbReference>
<keyword evidence="2" id="KW-0479">Metal-binding</keyword>
<dbReference type="InterPro" id="IPR024079">
    <property type="entry name" value="MetalloPept_cat_dom_sf"/>
</dbReference>
<evidence type="ECO:0000313" key="7">
    <source>
        <dbReference type="EMBL" id="SDG11940.1"/>
    </source>
</evidence>
<dbReference type="PRINTS" id="PR00138">
    <property type="entry name" value="MATRIXIN"/>
</dbReference>
<keyword evidence="3" id="KW-0378">Hydrolase</keyword>